<protein>
    <recommendedName>
        <fullName evidence="3">Nuclease HARBI1</fullName>
    </recommendedName>
</protein>
<accession>A0ABQ9HSL5</accession>
<dbReference type="Proteomes" id="UP001159363">
    <property type="component" value="Chromosome X"/>
</dbReference>
<comment type="caution">
    <text evidence="1">The sequence shown here is derived from an EMBL/GenBank/DDBJ whole genome shotgun (WGS) entry which is preliminary data.</text>
</comment>
<keyword evidence="2" id="KW-1185">Reference proteome</keyword>
<gene>
    <name evidence="1" type="ORF">PR048_013536</name>
</gene>
<dbReference type="EMBL" id="JARBHB010000004">
    <property type="protein sequence ID" value="KAJ8887321.1"/>
    <property type="molecule type" value="Genomic_DNA"/>
</dbReference>
<evidence type="ECO:0008006" key="3">
    <source>
        <dbReference type="Google" id="ProtNLM"/>
    </source>
</evidence>
<reference evidence="1 2" key="1">
    <citation type="submission" date="2023-02" db="EMBL/GenBank/DDBJ databases">
        <title>LHISI_Scaffold_Assembly.</title>
        <authorList>
            <person name="Stuart O.P."/>
            <person name="Cleave R."/>
            <person name="Magrath M.J.L."/>
            <person name="Mikheyev A.S."/>
        </authorList>
    </citation>
    <scope>NUCLEOTIDE SEQUENCE [LARGE SCALE GENOMIC DNA]</scope>
    <source>
        <strain evidence="1">Daus_M_001</strain>
        <tissue evidence="1">Leg muscle</tissue>
    </source>
</reference>
<name>A0ABQ9HSL5_9NEOP</name>
<evidence type="ECO:0000313" key="1">
    <source>
        <dbReference type="EMBL" id="KAJ8887321.1"/>
    </source>
</evidence>
<organism evidence="1 2">
    <name type="scientific">Dryococelus australis</name>
    <dbReference type="NCBI Taxonomy" id="614101"/>
    <lineage>
        <taxon>Eukaryota</taxon>
        <taxon>Metazoa</taxon>
        <taxon>Ecdysozoa</taxon>
        <taxon>Arthropoda</taxon>
        <taxon>Hexapoda</taxon>
        <taxon>Insecta</taxon>
        <taxon>Pterygota</taxon>
        <taxon>Neoptera</taxon>
        <taxon>Polyneoptera</taxon>
        <taxon>Phasmatodea</taxon>
        <taxon>Verophasmatodea</taxon>
        <taxon>Anareolatae</taxon>
        <taxon>Phasmatidae</taxon>
        <taxon>Eurycanthinae</taxon>
        <taxon>Dryococelus</taxon>
    </lineage>
</organism>
<proteinExistence type="predicted"/>
<evidence type="ECO:0000313" key="2">
    <source>
        <dbReference type="Proteomes" id="UP001159363"/>
    </source>
</evidence>
<sequence>MGMTSLWVWLNIVSRPINIQLKTAKSIVKATACLHNWLMKMDVARYCPPGTTDTENEGSLQPGSWRADYPAGECVLRPLHNNTRNMRTPNALEVRYSFKEYFANEGAVPWQLQMI</sequence>